<evidence type="ECO:0000256" key="5">
    <source>
        <dbReference type="PROSITE-ProRule" id="PRU00221"/>
    </source>
</evidence>
<keyword evidence="6" id="KW-0507">mRNA processing</keyword>
<reference evidence="8" key="1">
    <citation type="submission" date="2014-02" db="EMBL/GenBank/DDBJ databases">
        <authorList>
            <person name="Genoscope - CEA"/>
        </authorList>
    </citation>
    <scope>NUCLEOTIDE SEQUENCE</scope>
    <source>
        <strain evidence="8">LS3</strain>
    </source>
</reference>
<name>A0A060SZW9_BLAAD</name>
<evidence type="ECO:0000256" key="6">
    <source>
        <dbReference type="RuleBase" id="RU369034"/>
    </source>
</evidence>
<feature type="repeat" description="WD" evidence="5">
    <location>
        <begin position="72"/>
        <end position="104"/>
    </location>
</feature>
<feature type="region of interest" description="Disordered" evidence="7">
    <location>
        <begin position="395"/>
        <end position="417"/>
    </location>
</feature>
<keyword evidence="1 5" id="KW-0853">WD repeat</keyword>
<dbReference type="Gene3D" id="2.130.10.10">
    <property type="entry name" value="YVTN repeat-like/Quinoprotein amine dehydrogenase"/>
    <property type="match status" value="2"/>
</dbReference>
<dbReference type="SMART" id="SM00320">
    <property type="entry name" value="WD40"/>
    <property type="match status" value="7"/>
</dbReference>
<dbReference type="Pfam" id="PF00400">
    <property type="entry name" value="WD40"/>
    <property type="match status" value="6"/>
</dbReference>
<comment type="function">
    <text evidence="3">Required for 3'-end cleavage and polyadenylation of pre-mRNAs. Also involved in chromosome segregation where it has a role in chromosome attachment to the mitotic spindle.</text>
</comment>
<feature type="repeat" description="WD" evidence="5">
    <location>
        <begin position="155"/>
        <end position="196"/>
    </location>
</feature>
<evidence type="ECO:0000313" key="8">
    <source>
        <dbReference type="EMBL" id="CDP34420.1"/>
    </source>
</evidence>
<dbReference type="InterPro" id="IPR036322">
    <property type="entry name" value="WD40_repeat_dom_sf"/>
</dbReference>
<dbReference type="InterPro" id="IPR045245">
    <property type="entry name" value="Pfs2-like"/>
</dbReference>
<sequence length="417" mass="46911">MDEEQLKKQGHRRAVDHGNTFSKYVLDRLQQRSMSYTKVRPEASHIIDVLPPLAYRQDAVTSVTTKFVHTSINKIKHPVLVVTWTPEGRRLLTGSMSGEFTLWNGMTFNFESIMQAHENSIRALVYSHNAEWLLSGDQEGLVKIWQPNFNNVKIIPAHRECVREIAFSPNDSKFATASDDGTVKIWNFTDASTETTLSGHGWDVKCVDWHPQLGLVASGSKDNLVKLWDPRVGSSKKNLTTLHGFKNTVTKTLFQRTGGQRLLASTSRDYSGRVFDLRMMQDLMVLRGHDSDVSALAWHPIHPNLLTTGTHDGSINHFLLDTHLAENTNTLEPIHKIPKAHDWPIWTLQYHPLGHILCSGANDKMSRFWCRPRPGDDTAFNDKYYGVEEPIPGVPVPQEAPAPSGPAPEVIPGLSMF</sequence>
<comment type="subcellular location">
    <subcellularLocation>
        <location evidence="6">Nucleus</location>
    </subcellularLocation>
</comment>
<evidence type="ECO:0000256" key="2">
    <source>
        <dbReference type="ARBA" id="ARBA00022737"/>
    </source>
</evidence>
<organism evidence="8">
    <name type="scientific">Blastobotrys adeninivorans</name>
    <name type="common">Yeast</name>
    <name type="synonym">Arxula adeninivorans</name>
    <dbReference type="NCBI Taxonomy" id="409370"/>
    <lineage>
        <taxon>Eukaryota</taxon>
        <taxon>Fungi</taxon>
        <taxon>Dikarya</taxon>
        <taxon>Ascomycota</taxon>
        <taxon>Saccharomycotina</taxon>
        <taxon>Dipodascomycetes</taxon>
        <taxon>Dipodascales</taxon>
        <taxon>Trichomonascaceae</taxon>
        <taxon>Blastobotrys</taxon>
    </lineage>
</organism>
<feature type="compositionally biased region" description="Pro residues" evidence="7">
    <location>
        <begin position="395"/>
        <end position="406"/>
    </location>
</feature>
<dbReference type="PROSITE" id="PS50294">
    <property type="entry name" value="WD_REPEATS_REGION"/>
    <property type="match status" value="3"/>
</dbReference>
<gene>
    <name evidence="8" type="ORF">GNLVRS02_ARAD1C11902g</name>
</gene>
<dbReference type="InterPro" id="IPR015943">
    <property type="entry name" value="WD40/YVTN_repeat-like_dom_sf"/>
</dbReference>
<reference evidence="8" key="2">
    <citation type="submission" date="2014-06" db="EMBL/GenBank/DDBJ databases">
        <title>The complete genome of Blastobotrys (Arxula) adeninivorans LS3 - a yeast of biotechnological interest.</title>
        <authorList>
            <person name="Kunze G."/>
            <person name="Gaillardin C."/>
            <person name="Czernicka M."/>
            <person name="Durrens P."/>
            <person name="Martin T."/>
            <person name="Boer E."/>
            <person name="Gabaldon T."/>
            <person name="Cruz J."/>
            <person name="Talla E."/>
            <person name="Marck C."/>
            <person name="Goffeau A."/>
            <person name="Barbe V."/>
            <person name="Baret P."/>
            <person name="Baronian K."/>
            <person name="Beier S."/>
            <person name="Bleykasten C."/>
            <person name="Bode R."/>
            <person name="Casaregola S."/>
            <person name="Despons L."/>
            <person name="Fairhead C."/>
            <person name="Giersberg M."/>
            <person name="Gierski P."/>
            <person name="Hahnel U."/>
            <person name="Hartmann A."/>
            <person name="Jankowska D."/>
            <person name="Jubin C."/>
            <person name="Jung P."/>
            <person name="Lafontaine I."/>
            <person name="Leh-Louis V."/>
            <person name="Lemaire M."/>
            <person name="Marcet-Houben M."/>
            <person name="Mascher M."/>
            <person name="Morel G."/>
            <person name="Richard G.-F."/>
            <person name="Riechen J."/>
            <person name="Sacerdot C."/>
            <person name="Sarkar A."/>
            <person name="Savel G."/>
            <person name="Schacherer J."/>
            <person name="Sherman D."/>
            <person name="Straub M.-L."/>
            <person name="Stein N."/>
            <person name="Thierry A."/>
            <person name="Trautwein-Schult A."/>
            <person name="Westhof E."/>
            <person name="Worch S."/>
            <person name="Dujon B."/>
            <person name="Souciet J.-L."/>
            <person name="Wincker P."/>
            <person name="Scholz U."/>
            <person name="Neuveglise N."/>
        </authorList>
    </citation>
    <scope>NUCLEOTIDE SEQUENCE</scope>
    <source>
        <strain evidence="8">LS3</strain>
    </source>
</reference>
<dbReference type="InterPro" id="IPR020472">
    <property type="entry name" value="WD40_PAC1"/>
</dbReference>
<dbReference type="AlphaFoldDB" id="A0A060SZW9"/>
<dbReference type="GO" id="GO:0005847">
    <property type="term" value="C:mRNA cleavage and polyadenylation specificity factor complex"/>
    <property type="evidence" value="ECO:0007669"/>
    <property type="project" value="TreeGrafter"/>
</dbReference>
<proteinExistence type="predicted"/>
<evidence type="ECO:0000256" key="7">
    <source>
        <dbReference type="SAM" id="MobiDB-lite"/>
    </source>
</evidence>
<dbReference type="PhylomeDB" id="A0A060SZW9"/>
<dbReference type="EMBL" id="HG937693">
    <property type="protein sequence ID" value="CDP34420.1"/>
    <property type="molecule type" value="Genomic_DNA"/>
</dbReference>
<feature type="repeat" description="WD" evidence="5">
    <location>
        <begin position="286"/>
        <end position="315"/>
    </location>
</feature>
<evidence type="ECO:0000256" key="3">
    <source>
        <dbReference type="ARBA" id="ARBA00025498"/>
    </source>
</evidence>
<dbReference type="PANTHER" id="PTHR22836">
    <property type="entry name" value="WD40 REPEAT PROTEIN"/>
    <property type="match status" value="1"/>
</dbReference>
<protein>
    <recommendedName>
        <fullName evidence="4 6">Polyadenylation factor subunit 2</fullName>
    </recommendedName>
</protein>
<evidence type="ECO:0000256" key="1">
    <source>
        <dbReference type="ARBA" id="ARBA00022574"/>
    </source>
</evidence>
<dbReference type="SUPFAM" id="SSF50978">
    <property type="entry name" value="WD40 repeat-like"/>
    <property type="match status" value="1"/>
</dbReference>
<feature type="repeat" description="WD" evidence="5">
    <location>
        <begin position="114"/>
        <end position="146"/>
    </location>
</feature>
<accession>A0A060SZW9</accession>
<evidence type="ECO:0000256" key="4">
    <source>
        <dbReference type="ARBA" id="ARBA00026154"/>
    </source>
</evidence>
<keyword evidence="6" id="KW-0539">Nucleus</keyword>
<dbReference type="PRINTS" id="PR00320">
    <property type="entry name" value="GPROTEINBRPT"/>
</dbReference>
<dbReference type="InterPro" id="IPR001680">
    <property type="entry name" value="WD40_rpt"/>
</dbReference>
<keyword evidence="2" id="KW-0677">Repeat</keyword>
<dbReference type="GO" id="GO:0031124">
    <property type="term" value="P:mRNA 3'-end processing"/>
    <property type="evidence" value="ECO:0007669"/>
    <property type="project" value="UniProtKB-UniRule"/>
</dbReference>
<dbReference type="CDD" id="cd00200">
    <property type="entry name" value="WD40"/>
    <property type="match status" value="1"/>
</dbReference>
<dbReference type="PROSITE" id="PS50082">
    <property type="entry name" value="WD_REPEATS_2"/>
    <property type="match status" value="6"/>
</dbReference>
<dbReference type="PANTHER" id="PTHR22836:SF0">
    <property type="entry name" value="PRE-MRNA 3' END PROCESSING PROTEIN WDR33"/>
    <property type="match status" value="1"/>
</dbReference>
<feature type="repeat" description="WD" evidence="5">
    <location>
        <begin position="197"/>
        <end position="238"/>
    </location>
</feature>
<feature type="repeat" description="WD" evidence="5">
    <location>
        <begin position="338"/>
        <end position="369"/>
    </location>
</feature>